<evidence type="ECO:0000256" key="1">
    <source>
        <dbReference type="ARBA" id="ARBA00009787"/>
    </source>
</evidence>
<comment type="similarity">
    <text evidence="1">Belongs to the Rpn/YhgA-like nuclease family.</text>
</comment>
<dbReference type="GO" id="GO:0006310">
    <property type="term" value="P:DNA recombination"/>
    <property type="evidence" value="ECO:0007669"/>
    <property type="project" value="TreeGrafter"/>
</dbReference>
<dbReference type="InterPro" id="IPR010106">
    <property type="entry name" value="RpnA"/>
</dbReference>
<evidence type="ECO:0000313" key="3">
    <source>
        <dbReference type="EMBL" id="STJ20591.1"/>
    </source>
</evidence>
<evidence type="ECO:0000259" key="2">
    <source>
        <dbReference type="Pfam" id="PF04754"/>
    </source>
</evidence>
<dbReference type="InterPro" id="IPR051699">
    <property type="entry name" value="Rpn/YhgA-like_nuclease"/>
</dbReference>
<proteinExistence type="inferred from homology"/>
<dbReference type="Pfam" id="PF04754">
    <property type="entry name" value="Transposase_31"/>
    <property type="match status" value="1"/>
</dbReference>
<reference evidence="3 4" key="1">
    <citation type="submission" date="2018-06" db="EMBL/GenBank/DDBJ databases">
        <authorList>
            <consortium name="Pathogen Informatics"/>
            <person name="Doyle S."/>
        </authorList>
    </citation>
    <scope>NUCLEOTIDE SEQUENCE [LARGE SCALE GENOMIC DNA]</scope>
    <source>
        <strain evidence="3 4">NCTC9081</strain>
    </source>
</reference>
<dbReference type="PANTHER" id="PTHR34611:SF2">
    <property type="entry name" value="INACTIVE RECOMBINATION-PROMOTING NUCLEASE-LIKE PROTEIN RPNE-RELATED"/>
    <property type="match status" value="1"/>
</dbReference>
<evidence type="ECO:0000313" key="4">
    <source>
        <dbReference type="Proteomes" id="UP000254716"/>
    </source>
</evidence>
<dbReference type="AlphaFoldDB" id="A0A376W876"/>
<dbReference type="GO" id="GO:1990238">
    <property type="term" value="F:double-stranded DNA endonuclease activity"/>
    <property type="evidence" value="ECO:0007669"/>
    <property type="project" value="TreeGrafter"/>
</dbReference>
<dbReference type="Proteomes" id="UP000254716">
    <property type="component" value="Unassembled WGS sequence"/>
</dbReference>
<feature type="domain" description="Transposase (putative) YhgA-like" evidence="2">
    <location>
        <begin position="12"/>
        <end position="124"/>
    </location>
</feature>
<dbReference type="EMBL" id="UGCV01000008">
    <property type="protein sequence ID" value="STJ20591.1"/>
    <property type="molecule type" value="Genomic_DNA"/>
</dbReference>
<organism evidence="3 4">
    <name type="scientific">Escherichia coli</name>
    <dbReference type="NCBI Taxonomy" id="562"/>
    <lineage>
        <taxon>Bacteria</taxon>
        <taxon>Pseudomonadati</taxon>
        <taxon>Pseudomonadota</taxon>
        <taxon>Gammaproteobacteria</taxon>
        <taxon>Enterobacterales</taxon>
        <taxon>Enterobacteriaceae</taxon>
        <taxon>Escherichia</taxon>
    </lineage>
</organism>
<dbReference type="PANTHER" id="PTHR34611">
    <property type="match status" value="1"/>
</dbReference>
<accession>A0A376W876</accession>
<gene>
    <name evidence="3" type="ORF">NCTC9081_06177</name>
</gene>
<sequence length="135" mass="15477">MSEKVNKTSLIHDAAFRKTLKDPAAARDFLEQVLTPYQKSRCNLDTIELEPTTFVAESLRQSACDVLLSMKTNDGKDGYIYTLIEHQSSPDKFIPLRMMRYILAVMEQHIEEHKCAPVVIPVLFIMVQSGHIRIR</sequence>
<dbReference type="NCBIfam" id="TIGR01784">
    <property type="entry name" value="T_den_put_tspse"/>
    <property type="match status" value="1"/>
</dbReference>
<dbReference type="InterPro" id="IPR006842">
    <property type="entry name" value="Transposase_31"/>
</dbReference>
<protein>
    <submittedName>
        <fullName evidence="3">Putative transposase</fullName>
    </submittedName>
</protein>
<name>A0A376W876_ECOLX</name>